<accession>A0A5B9QM87</accession>
<gene>
    <name evidence="3" type="ORF">UC8_09120</name>
</gene>
<evidence type="ECO:0000256" key="2">
    <source>
        <dbReference type="SAM" id="SignalP"/>
    </source>
</evidence>
<dbReference type="PANTHER" id="PTHR44103:SF1">
    <property type="entry name" value="PROPROTEIN CONVERTASE P"/>
    <property type="match status" value="1"/>
</dbReference>
<evidence type="ECO:0000313" key="4">
    <source>
        <dbReference type="Proteomes" id="UP000325286"/>
    </source>
</evidence>
<dbReference type="EMBL" id="CP042914">
    <property type="protein sequence ID" value="QEG38952.1"/>
    <property type="molecule type" value="Genomic_DNA"/>
</dbReference>
<dbReference type="Gene3D" id="2.130.10.130">
    <property type="entry name" value="Integrin alpha, N-terminal"/>
    <property type="match status" value="1"/>
</dbReference>
<dbReference type="Proteomes" id="UP000325286">
    <property type="component" value="Chromosome"/>
</dbReference>
<dbReference type="Pfam" id="PF13517">
    <property type="entry name" value="FG-GAP_3"/>
    <property type="match status" value="3"/>
</dbReference>
<dbReference type="RefSeq" id="WP_162275999.1">
    <property type="nucleotide sequence ID" value="NZ_CP042914.1"/>
</dbReference>
<evidence type="ECO:0000313" key="3">
    <source>
        <dbReference type="EMBL" id="QEG38952.1"/>
    </source>
</evidence>
<dbReference type="KEGG" id="rul:UC8_09120"/>
<feature type="chain" id="PRO_5022960098" evidence="2">
    <location>
        <begin position="27"/>
        <end position="389"/>
    </location>
</feature>
<proteinExistence type="predicted"/>
<evidence type="ECO:0000256" key="1">
    <source>
        <dbReference type="ARBA" id="ARBA00022729"/>
    </source>
</evidence>
<dbReference type="PANTHER" id="PTHR44103">
    <property type="entry name" value="PROPROTEIN CONVERTASE P"/>
    <property type="match status" value="1"/>
</dbReference>
<dbReference type="SUPFAM" id="SSF69318">
    <property type="entry name" value="Integrin alpha N-terminal domain"/>
    <property type="match status" value="1"/>
</dbReference>
<dbReference type="InterPro" id="IPR028994">
    <property type="entry name" value="Integrin_alpha_N"/>
</dbReference>
<organism evidence="3 4">
    <name type="scientific">Roseimaritima ulvae</name>
    <dbReference type="NCBI Taxonomy" id="980254"/>
    <lineage>
        <taxon>Bacteria</taxon>
        <taxon>Pseudomonadati</taxon>
        <taxon>Planctomycetota</taxon>
        <taxon>Planctomycetia</taxon>
        <taxon>Pirellulales</taxon>
        <taxon>Pirellulaceae</taxon>
        <taxon>Roseimaritima</taxon>
    </lineage>
</organism>
<keyword evidence="1 2" id="KW-0732">Signal</keyword>
<sequence precursor="true">MPTFSLADLRPTTILLLLAATLPAQAETVDDTALWKKHVIHSGTQCLTAVAADFSGDGLPDVITTSAKTTRLFVAPDWQEVVIGEHPTVKSFIHSEVFDVDGDGDADYIGANYNPGLIVWMEQPDEPTKQRWPIHLVDDQVHGIHGLLKGDVDQDGKLDLLATSAQPRGTYPESLAWFRVPDQPRTAARWEPLIVADKDAPGLTHYLGLGDVDGDGRPDVATGAKGGAAAAPSIGEYFAWWQAPESYDQPWTKHMISDSQPGATNIHPADINGDGQTDFLASRGHGRGVVWFEGPDWKQHTIHATLQEPHCLVVQDLDGDQDIDAATCAFGDKLAVWFENDGQGHFITHLIGRDQEAYDIRALDMDNDGDTDLLIAGRGSKNVVWYEKL</sequence>
<feature type="signal peptide" evidence="2">
    <location>
        <begin position="1"/>
        <end position="26"/>
    </location>
</feature>
<dbReference type="InterPro" id="IPR013517">
    <property type="entry name" value="FG-GAP"/>
</dbReference>
<reference evidence="3 4" key="1">
    <citation type="submission" date="2019-08" db="EMBL/GenBank/DDBJ databases">
        <title>Deep-cultivation of Planctomycetes and their phenomic and genomic characterization uncovers novel biology.</title>
        <authorList>
            <person name="Wiegand S."/>
            <person name="Jogler M."/>
            <person name="Boedeker C."/>
            <person name="Pinto D."/>
            <person name="Vollmers J."/>
            <person name="Rivas-Marin E."/>
            <person name="Kohn T."/>
            <person name="Peeters S.H."/>
            <person name="Heuer A."/>
            <person name="Rast P."/>
            <person name="Oberbeckmann S."/>
            <person name="Bunk B."/>
            <person name="Jeske O."/>
            <person name="Meyerdierks A."/>
            <person name="Storesund J.E."/>
            <person name="Kallscheuer N."/>
            <person name="Luecker S."/>
            <person name="Lage O.M."/>
            <person name="Pohl T."/>
            <person name="Merkel B.J."/>
            <person name="Hornburger P."/>
            <person name="Mueller R.-W."/>
            <person name="Bruemmer F."/>
            <person name="Labrenz M."/>
            <person name="Spormann A.M."/>
            <person name="Op den Camp H."/>
            <person name="Overmann J."/>
            <person name="Amann R."/>
            <person name="Jetten M.S.M."/>
            <person name="Mascher T."/>
            <person name="Medema M.H."/>
            <person name="Devos D.P."/>
            <person name="Kaster A.-K."/>
            <person name="Ovreas L."/>
            <person name="Rohde M."/>
            <person name="Galperin M.Y."/>
            <person name="Jogler C."/>
        </authorList>
    </citation>
    <scope>NUCLEOTIDE SEQUENCE [LARGE SCALE GENOMIC DNA]</scope>
    <source>
        <strain evidence="3 4">UC8</strain>
    </source>
</reference>
<keyword evidence="4" id="KW-1185">Reference proteome</keyword>
<name>A0A5B9QM87_9BACT</name>
<protein>
    <submittedName>
        <fullName evidence="3">FG-GAP repeat protein</fullName>
    </submittedName>
</protein>
<dbReference type="AlphaFoldDB" id="A0A5B9QM87"/>